<dbReference type="EMBL" id="LAYZ01000001">
    <property type="protein sequence ID" value="KKK35687.1"/>
    <property type="molecule type" value="Genomic_DNA"/>
</dbReference>
<evidence type="ECO:0000256" key="1">
    <source>
        <dbReference type="ARBA" id="ARBA00004370"/>
    </source>
</evidence>
<sequence length="326" mass="37738">MEKRNHNIDVLKAMAMFAVIFIHCVPRDLLYVTFAPYHIWQAVPVFMLLAGFNTANSYKKRNYESLAEFYNPSFIYKKVERLIYPFAAVWLGQVLLYFLFKGGTSVLELPLQFLTGGWGPGSYFVPIIVQATLILPLIYLLMKKNLNVMTFVLLIFSLLLEIVCLWLDVSRDLYRIIIVRYVFALTLGVWLAFNYNRISYRWILPLAGVSVIYITGVNYFELELIMEPVWLSQHAPAFFYTLLFTIVCLKAYRIKGVNPLSKSLIKVGRASYHIFLTQMVYFWMIPNMFAGLPLSLYVLISVVLCFAAGVLFFELENKVRKKLKSA</sequence>
<evidence type="ECO:0000259" key="4">
    <source>
        <dbReference type="Pfam" id="PF01757"/>
    </source>
</evidence>
<protein>
    <recommendedName>
        <fullName evidence="4">Acyltransferase 3 domain-containing protein</fullName>
    </recommendedName>
</protein>
<dbReference type="PATRIC" id="fig|1432562.3.peg.484"/>
<keyword evidence="6" id="KW-1185">Reference proteome</keyword>
<keyword evidence="3" id="KW-1133">Transmembrane helix</keyword>
<name>A0A0M2SRS1_9STAP</name>
<feature type="transmembrane region" description="Helical" evidence="3">
    <location>
        <begin position="200"/>
        <end position="220"/>
    </location>
</feature>
<evidence type="ECO:0000313" key="5">
    <source>
        <dbReference type="EMBL" id="KKK35687.1"/>
    </source>
</evidence>
<reference evidence="5 6" key="1">
    <citation type="submission" date="2015-04" db="EMBL/GenBank/DDBJ databases">
        <title>Taxonomic description and genome sequence of Salinicoccus sediminis sp. nov., a novel hyper halotolerant bacterium isolated from marine sediment.</title>
        <authorList>
            <person name="Mathan Kumar R."/>
            <person name="Kaur G."/>
            <person name="Kumar N."/>
            <person name="Kumar A."/>
            <person name="Singh N.K."/>
            <person name="Kaur N."/>
            <person name="Mayilraj S."/>
        </authorList>
    </citation>
    <scope>NUCLEOTIDE SEQUENCE [LARGE SCALE GENOMIC DNA]</scope>
    <source>
        <strain evidence="5 6">SV-16</strain>
    </source>
</reference>
<feature type="transmembrane region" description="Helical" evidence="3">
    <location>
        <begin position="82"/>
        <end position="100"/>
    </location>
</feature>
<feature type="transmembrane region" description="Helical" evidence="3">
    <location>
        <begin position="296"/>
        <end position="315"/>
    </location>
</feature>
<dbReference type="Proteomes" id="UP000034287">
    <property type="component" value="Unassembled WGS sequence"/>
</dbReference>
<comment type="caution">
    <text evidence="5">The sequence shown here is derived from an EMBL/GenBank/DDBJ whole genome shotgun (WGS) entry which is preliminary data.</text>
</comment>
<feature type="transmembrane region" description="Helical" evidence="3">
    <location>
        <begin position="232"/>
        <end position="252"/>
    </location>
</feature>
<evidence type="ECO:0000313" key="6">
    <source>
        <dbReference type="Proteomes" id="UP000034287"/>
    </source>
</evidence>
<evidence type="ECO:0000256" key="2">
    <source>
        <dbReference type="ARBA" id="ARBA00007400"/>
    </source>
</evidence>
<comment type="similarity">
    <text evidence="2">Belongs to the acyltransferase 3 family.</text>
</comment>
<feature type="transmembrane region" description="Helical" evidence="3">
    <location>
        <begin position="173"/>
        <end position="193"/>
    </location>
</feature>
<organism evidence="5 6">
    <name type="scientific">Salinicoccus sediminis</name>
    <dbReference type="NCBI Taxonomy" id="1432562"/>
    <lineage>
        <taxon>Bacteria</taxon>
        <taxon>Bacillati</taxon>
        <taxon>Bacillota</taxon>
        <taxon>Bacilli</taxon>
        <taxon>Bacillales</taxon>
        <taxon>Staphylococcaceae</taxon>
        <taxon>Salinicoccus</taxon>
    </lineage>
</organism>
<keyword evidence="3" id="KW-0472">Membrane</keyword>
<gene>
    <name evidence="5" type="ORF">WN59_02350</name>
</gene>
<feature type="transmembrane region" description="Helical" evidence="3">
    <location>
        <begin position="272"/>
        <end position="290"/>
    </location>
</feature>
<accession>A0A0M2SRS1</accession>
<comment type="subcellular location">
    <subcellularLocation>
        <location evidence="1">Membrane</location>
    </subcellularLocation>
</comment>
<dbReference type="STRING" id="1432562.WN59_02350"/>
<dbReference type="AlphaFoldDB" id="A0A0M2SRS1"/>
<feature type="transmembrane region" description="Helical" evidence="3">
    <location>
        <begin position="120"/>
        <end position="141"/>
    </location>
</feature>
<feature type="transmembrane region" description="Helical" evidence="3">
    <location>
        <begin position="12"/>
        <end position="31"/>
    </location>
</feature>
<dbReference type="RefSeq" id="WP_046511955.1">
    <property type="nucleotide sequence ID" value="NZ_LAYZ01000001.1"/>
</dbReference>
<feature type="transmembrane region" description="Helical" evidence="3">
    <location>
        <begin position="148"/>
        <end position="167"/>
    </location>
</feature>
<keyword evidence="3" id="KW-0812">Transmembrane</keyword>
<dbReference type="Pfam" id="PF01757">
    <property type="entry name" value="Acyl_transf_3"/>
    <property type="match status" value="1"/>
</dbReference>
<proteinExistence type="inferred from homology"/>
<dbReference type="InterPro" id="IPR002656">
    <property type="entry name" value="Acyl_transf_3_dom"/>
</dbReference>
<dbReference type="OrthoDB" id="847983at2"/>
<feature type="domain" description="Acyltransferase 3" evidence="4">
    <location>
        <begin position="5"/>
        <end position="312"/>
    </location>
</feature>
<feature type="transmembrane region" description="Helical" evidence="3">
    <location>
        <begin position="37"/>
        <end position="55"/>
    </location>
</feature>
<evidence type="ECO:0000256" key="3">
    <source>
        <dbReference type="SAM" id="Phobius"/>
    </source>
</evidence>
<dbReference type="GO" id="GO:0016747">
    <property type="term" value="F:acyltransferase activity, transferring groups other than amino-acyl groups"/>
    <property type="evidence" value="ECO:0007669"/>
    <property type="project" value="InterPro"/>
</dbReference>